<sequence length="65" mass="7934">MTTEINDIRFTGTKEDLAQWEWFFREMETRGFISIYEISRLYPNRGESKMCRQYFKVKLNAEAQE</sequence>
<geneLocation type="plasmid" evidence="2">
    <name>Plasmid2 dna</name>
</geneLocation>
<gene>
    <name evidence="1" type="ORF">NIES267_74040</name>
</gene>
<organism evidence="1 2">
    <name type="scientific">Calothrix parasitica NIES-267</name>
    <dbReference type="NCBI Taxonomy" id="1973488"/>
    <lineage>
        <taxon>Bacteria</taxon>
        <taxon>Bacillati</taxon>
        <taxon>Cyanobacteriota</taxon>
        <taxon>Cyanophyceae</taxon>
        <taxon>Nostocales</taxon>
        <taxon>Calotrichaceae</taxon>
        <taxon>Calothrix</taxon>
    </lineage>
</organism>
<protein>
    <submittedName>
        <fullName evidence="1">Uncharacterized protein</fullName>
    </submittedName>
</protein>
<evidence type="ECO:0000313" key="1">
    <source>
        <dbReference type="EMBL" id="BAY87880.1"/>
    </source>
</evidence>
<name>A0A1Z4M322_9CYAN</name>
<dbReference type="AlphaFoldDB" id="A0A1Z4M322"/>
<accession>A0A1Z4M322</accession>
<reference evidence="1 2" key="1">
    <citation type="submission" date="2017-06" db="EMBL/GenBank/DDBJ databases">
        <title>Genome sequencing of cyanobaciteial culture collection at National Institute for Environmental Studies (NIES).</title>
        <authorList>
            <person name="Hirose Y."/>
            <person name="Shimura Y."/>
            <person name="Fujisawa T."/>
            <person name="Nakamura Y."/>
            <person name="Kawachi M."/>
        </authorList>
    </citation>
    <scope>NUCLEOTIDE SEQUENCE [LARGE SCALE GENOMIC DNA]</scope>
    <source>
        <strain evidence="1 2">NIES-267</strain>
        <plasmid evidence="2">Plasmid2 dna</plasmid>
    </source>
</reference>
<proteinExistence type="predicted"/>
<dbReference type="Proteomes" id="UP000218418">
    <property type="component" value="Plasmid plasmid2"/>
</dbReference>
<keyword evidence="1" id="KW-0614">Plasmid</keyword>
<evidence type="ECO:0000313" key="2">
    <source>
        <dbReference type="Proteomes" id="UP000218418"/>
    </source>
</evidence>
<dbReference type="EMBL" id="AP018229">
    <property type="protein sequence ID" value="BAY87880.1"/>
    <property type="molecule type" value="Genomic_DNA"/>
</dbReference>
<keyword evidence="2" id="KW-1185">Reference proteome</keyword>